<evidence type="ECO:0000256" key="6">
    <source>
        <dbReference type="ARBA" id="ARBA00023163"/>
    </source>
</evidence>
<keyword evidence="3" id="KW-0902">Two-component regulatory system</keyword>
<dbReference type="GO" id="GO:0005829">
    <property type="term" value="C:cytosol"/>
    <property type="evidence" value="ECO:0007669"/>
    <property type="project" value="TreeGrafter"/>
</dbReference>
<keyword evidence="5 9" id="KW-0238">DNA-binding</keyword>
<dbReference type="CDD" id="cd17574">
    <property type="entry name" value="REC_OmpR"/>
    <property type="match status" value="1"/>
</dbReference>
<dbReference type="InterPro" id="IPR001789">
    <property type="entry name" value="Sig_transdc_resp-reg_receiver"/>
</dbReference>
<evidence type="ECO:0000313" key="12">
    <source>
        <dbReference type="EMBL" id="HIW84065.1"/>
    </source>
</evidence>
<dbReference type="Gene3D" id="6.10.250.690">
    <property type="match status" value="1"/>
</dbReference>
<evidence type="ECO:0000259" key="10">
    <source>
        <dbReference type="PROSITE" id="PS50110"/>
    </source>
</evidence>
<dbReference type="PROSITE" id="PS51755">
    <property type="entry name" value="OMPR_PHOB"/>
    <property type="match status" value="1"/>
</dbReference>
<evidence type="ECO:0000256" key="9">
    <source>
        <dbReference type="PROSITE-ProRule" id="PRU01091"/>
    </source>
</evidence>
<sequence length="234" mass="26429">MDGKKSKILVADDEGEIREIVGLLLEGEGYEVVTAENGQEALELADSSVDLYILDVNMPVLSGFAAAAKIRKSFYAPILFLTAYAGESDKVMGFSVGGDDYLVKPFSNTELLIRVKAHLRRAQQYRPASEDKEKEDPTKIPYKDLILDLDSQSVYRDGEVIALTYTEFKILELFITYRRKIFSLDNIYESVWEEEAVGDSTIMVHIKNIRRKLGDSSKNPKYIKTAWGKGYYAD</sequence>
<keyword evidence="4" id="KW-0805">Transcription regulation</keyword>
<protein>
    <recommendedName>
        <fullName evidence="1">Stage 0 sporulation protein A homolog</fullName>
    </recommendedName>
</protein>
<dbReference type="GO" id="GO:0006355">
    <property type="term" value="P:regulation of DNA-templated transcription"/>
    <property type="evidence" value="ECO:0007669"/>
    <property type="project" value="InterPro"/>
</dbReference>
<dbReference type="AlphaFoldDB" id="A0A9D1RAU8"/>
<dbReference type="PANTHER" id="PTHR48111:SF40">
    <property type="entry name" value="PHOSPHATE REGULON TRANSCRIPTIONAL REGULATORY PROTEIN PHOB"/>
    <property type="match status" value="1"/>
</dbReference>
<dbReference type="GO" id="GO:0000156">
    <property type="term" value="F:phosphorelay response regulator activity"/>
    <property type="evidence" value="ECO:0007669"/>
    <property type="project" value="TreeGrafter"/>
</dbReference>
<evidence type="ECO:0000256" key="1">
    <source>
        <dbReference type="ARBA" id="ARBA00018672"/>
    </source>
</evidence>
<accession>A0A9D1RAU8</accession>
<feature type="modified residue" description="4-aspartylphosphate" evidence="8">
    <location>
        <position position="55"/>
    </location>
</feature>
<dbReference type="SUPFAM" id="SSF52172">
    <property type="entry name" value="CheY-like"/>
    <property type="match status" value="1"/>
</dbReference>
<comment type="caution">
    <text evidence="12">The sequence shown here is derived from an EMBL/GenBank/DDBJ whole genome shotgun (WGS) entry which is preliminary data.</text>
</comment>
<dbReference type="InterPro" id="IPR001867">
    <property type="entry name" value="OmpR/PhoB-type_DNA-bd"/>
</dbReference>
<dbReference type="Gene3D" id="1.10.10.10">
    <property type="entry name" value="Winged helix-like DNA-binding domain superfamily/Winged helix DNA-binding domain"/>
    <property type="match status" value="1"/>
</dbReference>
<dbReference type="InterPro" id="IPR011006">
    <property type="entry name" value="CheY-like_superfamily"/>
</dbReference>
<evidence type="ECO:0000256" key="2">
    <source>
        <dbReference type="ARBA" id="ARBA00022553"/>
    </source>
</evidence>
<evidence type="ECO:0000256" key="4">
    <source>
        <dbReference type="ARBA" id="ARBA00023015"/>
    </source>
</evidence>
<dbReference type="Proteomes" id="UP000824263">
    <property type="component" value="Unassembled WGS sequence"/>
</dbReference>
<dbReference type="EMBL" id="DXGF01000131">
    <property type="protein sequence ID" value="HIW84065.1"/>
    <property type="molecule type" value="Genomic_DNA"/>
</dbReference>
<dbReference type="CDD" id="cd00383">
    <property type="entry name" value="trans_reg_C"/>
    <property type="match status" value="1"/>
</dbReference>
<dbReference type="InterPro" id="IPR039420">
    <property type="entry name" value="WalR-like"/>
</dbReference>
<evidence type="ECO:0000256" key="7">
    <source>
        <dbReference type="ARBA" id="ARBA00024867"/>
    </source>
</evidence>
<evidence type="ECO:0000256" key="5">
    <source>
        <dbReference type="ARBA" id="ARBA00023125"/>
    </source>
</evidence>
<evidence type="ECO:0000313" key="13">
    <source>
        <dbReference type="Proteomes" id="UP000824263"/>
    </source>
</evidence>
<feature type="domain" description="OmpR/PhoB-type" evidence="11">
    <location>
        <begin position="137"/>
        <end position="234"/>
    </location>
</feature>
<gene>
    <name evidence="12" type="ORF">H9873_07075</name>
</gene>
<dbReference type="Pfam" id="PF00486">
    <property type="entry name" value="Trans_reg_C"/>
    <property type="match status" value="1"/>
</dbReference>
<dbReference type="SMART" id="SM00862">
    <property type="entry name" value="Trans_reg_C"/>
    <property type="match status" value="1"/>
</dbReference>
<dbReference type="GO" id="GO:0000976">
    <property type="term" value="F:transcription cis-regulatory region binding"/>
    <property type="evidence" value="ECO:0007669"/>
    <property type="project" value="TreeGrafter"/>
</dbReference>
<keyword evidence="6" id="KW-0804">Transcription</keyword>
<name>A0A9D1RAU8_9FIRM</name>
<dbReference type="Pfam" id="PF00072">
    <property type="entry name" value="Response_reg"/>
    <property type="match status" value="1"/>
</dbReference>
<dbReference type="GO" id="GO:0032993">
    <property type="term" value="C:protein-DNA complex"/>
    <property type="evidence" value="ECO:0007669"/>
    <property type="project" value="TreeGrafter"/>
</dbReference>
<dbReference type="SMART" id="SM00448">
    <property type="entry name" value="REC"/>
    <property type="match status" value="1"/>
</dbReference>
<reference evidence="12" key="2">
    <citation type="submission" date="2021-04" db="EMBL/GenBank/DDBJ databases">
        <authorList>
            <person name="Gilroy R."/>
        </authorList>
    </citation>
    <scope>NUCLEOTIDE SEQUENCE</scope>
    <source>
        <strain evidence="12">ChiSxjej1B13-11762</strain>
    </source>
</reference>
<feature type="DNA-binding region" description="OmpR/PhoB-type" evidence="9">
    <location>
        <begin position="137"/>
        <end position="234"/>
    </location>
</feature>
<dbReference type="PROSITE" id="PS50110">
    <property type="entry name" value="RESPONSE_REGULATORY"/>
    <property type="match status" value="1"/>
</dbReference>
<feature type="domain" description="Response regulatory" evidence="10">
    <location>
        <begin position="7"/>
        <end position="119"/>
    </location>
</feature>
<reference evidence="12" key="1">
    <citation type="journal article" date="2021" name="PeerJ">
        <title>Extensive microbial diversity within the chicken gut microbiome revealed by metagenomics and culture.</title>
        <authorList>
            <person name="Gilroy R."/>
            <person name="Ravi A."/>
            <person name="Getino M."/>
            <person name="Pursley I."/>
            <person name="Horton D.L."/>
            <person name="Alikhan N.F."/>
            <person name="Baker D."/>
            <person name="Gharbi K."/>
            <person name="Hall N."/>
            <person name="Watson M."/>
            <person name="Adriaenssens E.M."/>
            <person name="Foster-Nyarko E."/>
            <person name="Jarju S."/>
            <person name="Secka A."/>
            <person name="Antonio M."/>
            <person name="Oren A."/>
            <person name="Chaudhuri R.R."/>
            <person name="La Ragione R."/>
            <person name="Hildebrand F."/>
            <person name="Pallen M.J."/>
        </authorList>
    </citation>
    <scope>NUCLEOTIDE SEQUENCE</scope>
    <source>
        <strain evidence="12">ChiSxjej1B13-11762</strain>
    </source>
</reference>
<dbReference type="Gene3D" id="3.40.50.2300">
    <property type="match status" value="1"/>
</dbReference>
<evidence type="ECO:0000256" key="3">
    <source>
        <dbReference type="ARBA" id="ARBA00023012"/>
    </source>
</evidence>
<evidence type="ECO:0000259" key="11">
    <source>
        <dbReference type="PROSITE" id="PS51755"/>
    </source>
</evidence>
<dbReference type="InterPro" id="IPR036388">
    <property type="entry name" value="WH-like_DNA-bd_sf"/>
</dbReference>
<keyword evidence="2 8" id="KW-0597">Phosphoprotein</keyword>
<dbReference type="PANTHER" id="PTHR48111">
    <property type="entry name" value="REGULATOR OF RPOS"/>
    <property type="match status" value="1"/>
</dbReference>
<proteinExistence type="predicted"/>
<comment type="function">
    <text evidence="7">May play the central regulatory role in sporulation. It may be an element of the effector pathway responsible for the activation of sporulation genes in response to nutritional stress. Spo0A may act in concert with spo0H (a sigma factor) to control the expression of some genes that are critical to the sporulation process.</text>
</comment>
<organism evidence="12 13">
    <name type="scientific">Candidatus Dorea gallistercoris</name>
    <dbReference type="NCBI Taxonomy" id="2838542"/>
    <lineage>
        <taxon>Bacteria</taxon>
        <taxon>Bacillati</taxon>
        <taxon>Bacillota</taxon>
        <taxon>Clostridia</taxon>
        <taxon>Lachnospirales</taxon>
        <taxon>Lachnospiraceae</taxon>
        <taxon>Dorea</taxon>
    </lineage>
</organism>
<evidence type="ECO:0000256" key="8">
    <source>
        <dbReference type="PROSITE-ProRule" id="PRU00169"/>
    </source>
</evidence>